<reference evidence="9" key="2">
    <citation type="submission" date="2020-09" db="EMBL/GenBank/DDBJ databases">
        <authorList>
            <person name="Sun Q."/>
            <person name="Kim S."/>
        </authorList>
    </citation>
    <scope>NUCLEOTIDE SEQUENCE</scope>
    <source>
        <strain evidence="9">KCTC 12113</strain>
    </source>
</reference>
<dbReference type="GO" id="GO:0000155">
    <property type="term" value="F:phosphorelay sensor kinase activity"/>
    <property type="evidence" value="ECO:0007669"/>
    <property type="project" value="InterPro"/>
</dbReference>
<evidence type="ECO:0000313" key="9">
    <source>
        <dbReference type="EMBL" id="GGW24387.1"/>
    </source>
</evidence>
<dbReference type="InterPro" id="IPR013767">
    <property type="entry name" value="PAS_fold"/>
</dbReference>
<dbReference type="InterPro" id="IPR036097">
    <property type="entry name" value="HisK_dim/P_sf"/>
</dbReference>
<dbReference type="PROSITE" id="PS50112">
    <property type="entry name" value="PAS"/>
    <property type="match status" value="5"/>
</dbReference>
<dbReference type="InterPro" id="IPR000700">
    <property type="entry name" value="PAS-assoc_C"/>
</dbReference>
<feature type="domain" description="PAC" evidence="8">
    <location>
        <begin position="219"/>
        <end position="272"/>
    </location>
</feature>
<dbReference type="SMART" id="SM00086">
    <property type="entry name" value="PAC"/>
    <property type="match status" value="8"/>
</dbReference>
<comment type="catalytic activity">
    <reaction evidence="1">
        <text>ATP + protein L-histidine = ADP + protein N-phospho-L-histidine.</text>
        <dbReference type="EC" id="2.7.13.3"/>
    </reaction>
</comment>
<dbReference type="Pfam" id="PF13426">
    <property type="entry name" value="PAS_9"/>
    <property type="match status" value="2"/>
</dbReference>
<dbReference type="SUPFAM" id="SSF55785">
    <property type="entry name" value="PYP-like sensor domain (PAS domain)"/>
    <property type="match status" value="9"/>
</dbReference>
<dbReference type="Gene3D" id="3.30.450.40">
    <property type="match status" value="1"/>
</dbReference>
<gene>
    <name evidence="9" type="ORF">GCM10007383_06030</name>
</gene>
<sequence length="1515" mass="174460">MASKLLDVPTTMVALLEAPKKQHGSQEYPPELTLLIGHLINNFVSLSPSDILIIENIYQDERTKDICTELNGSLPLFIAIAPLIDAKDQHQGFLFISDTQTKHFGPEILRSLKTLADLIASSITIEKNQHKPNELTPNAGFGNFSVDENLEMNSISFWKLEIGTDNFHVTPKFSHILGYIPAELDLRSLNNWMELIHPGDSHKFSTELELWSQNNNDCKELEFRMFHKNGQMIWLHLSAKNVIRNESGLPVFVEGEIFEVTSQKKVWDQIDFISPKLTSVIQSGYNWLSIIDNKGYFTYVSTSSGLAMGFPSEDLYGKNYFDFIHNEEREKAFYNFTKFIDREPFISRPFRFKHKDGSWRWIEVLLFNLSNDPEIQGIVVIAREITDKISLSHNLKSSQENQRLLFNSSPLPKYLLDLGTYKILEVNDTMVKCFGYSREELIGMDPIRLKPKTDSPVFIDAIETAKSKKGTNRYGVFTHQSKTGELFQLELVGYSLTVRDRDCILISCIDVSERELYLDGLKRSERQLKKAAAIAKLGYWSMELNDRSISWSEEVYTIWGRNNKAFKPDRDNFLTTVHPDDRSLFSKRDGVISYENQMYDLTYRIILPDGSTRWVHEISHLVLCNDGLAKIMEGTVQDVTEQKKNEQHFRLIESVVSNSKDAVMIIEAEPFDLSGQRIVYVNQTFTTMTGYASHEVLGKSTTMLNGPNTVPMVLNGMEKLLDTGKVFDVNLIRKNKIGEQYWVNLTANPVKDDNGKPTHWVFYERDITVLKNSQLPKEVLGHIGNLFNSDHSLEFCLENVVSHLIDRLNYNIGQIWLPSSDKKNLTLAASYSALGTNKSLIKGCRTLTTCYFGEALPGTVWKNQEIIIWESIEKEKVFAGSAVSDTSCNQAFTGFPLIYNEKVKGILILGMNKCYQSPIFYSKLFKQLQTKLAETIKRKRLEIELDQIFKFTPDIICKIGEDGFFKKINPAATKLLGYSEEKLLSKKLIGFVHPQDRAETSEQLKRLYLGQPLNYYENRYITKGGQTKWLSWTANLTHEKGITYAVAKDITEKKEMKELLKDVSNLSRIGAWEINFENGTVYWSEMTKKIHEVDNSYKPNLQSILGFYKGPKNTNKFSEVIHNAFYQDGTFDLEMPIITAKGKERWVRVIGNPEFLSGQCIRIYGSFQDIHELKTSQLDYIRTNDEKNAVLESIGDAFISLTKDGVITYWNKKAEDSFGIDREKVLEKHIEKVFPKIIEHEIFVKIIKSIKSNSQFTFVEYFPSSNKWYEINAYPSSNGHSIYIKDVSERLKAEKEIRLVNERFTRVVQASTDAIWDWDIVENTLFLSDTYKSLFGHEINVNSKNLNFWIDHLHPDDKVQVVDSFYKVIEDDKTNLWESEYRFLKATGEYAYVWDKGTVIRDQNGNTTRVVGAMTDISFRKTYEKSLEKLNCELEKRAQNIETQNKKLREIAWTQSHIVRAPLARLMGLVGLIRDEMVTEQEKIELLDHIYESATEFDIIIRDIVRKSQTVVESF</sequence>
<dbReference type="Gene3D" id="3.30.450.20">
    <property type="entry name" value="PAS domain"/>
    <property type="match status" value="9"/>
</dbReference>
<dbReference type="CDD" id="cd00130">
    <property type="entry name" value="PAS"/>
    <property type="match status" value="7"/>
</dbReference>
<feature type="domain" description="PAC" evidence="8">
    <location>
        <begin position="1377"/>
        <end position="1429"/>
    </location>
</feature>
<dbReference type="Gene3D" id="1.10.287.130">
    <property type="match status" value="1"/>
</dbReference>
<dbReference type="InterPro" id="IPR035965">
    <property type="entry name" value="PAS-like_dom_sf"/>
</dbReference>
<evidence type="ECO:0000259" key="8">
    <source>
        <dbReference type="PROSITE" id="PS50113"/>
    </source>
</evidence>
<dbReference type="EMBL" id="BMWP01000003">
    <property type="protein sequence ID" value="GGW24387.1"/>
    <property type="molecule type" value="Genomic_DNA"/>
</dbReference>
<keyword evidence="3" id="KW-0597">Phosphoprotein</keyword>
<dbReference type="EC" id="2.7.13.3" evidence="2"/>
<feature type="domain" description="PAC" evidence="8">
    <location>
        <begin position="725"/>
        <end position="779"/>
    </location>
</feature>
<dbReference type="SUPFAM" id="SSF47384">
    <property type="entry name" value="Homodimeric domain of signal transducing histidine kinase"/>
    <property type="match status" value="1"/>
</dbReference>
<dbReference type="InterPro" id="IPR001610">
    <property type="entry name" value="PAC"/>
</dbReference>
<proteinExistence type="predicted"/>
<feature type="domain" description="PAS" evidence="7">
    <location>
        <begin position="273"/>
        <end position="343"/>
    </location>
</feature>
<accession>A0A918INL0</accession>
<comment type="caution">
    <text evidence="9">The sequence shown here is derived from an EMBL/GenBank/DDBJ whole genome shotgun (WGS) entry which is preliminary data.</text>
</comment>
<dbReference type="Proteomes" id="UP000634668">
    <property type="component" value="Unassembled WGS sequence"/>
</dbReference>
<evidence type="ECO:0000313" key="10">
    <source>
        <dbReference type="Proteomes" id="UP000634668"/>
    </source>
</evidence>
<dbReference type="InterPro" id="IPR052162">
    <property type="entry name" value="Sensor_kinase/Photoreceptor"/>
</dbReference>
<evidence type="ECO:0000256" key="2">
    <source>
        <dbReference type="ARBA" id="ARBA00012438"/>
    </source>
</evidence>
<dbReference type="PANTHER" id="PTHR43304:SF1">
    <property type="entry name" value="PAC DOMAIN-CONTAINING PROTEIN"/>
    <property type="match status" value="1"/>
</dbReference>
<evidence type="ECO:0000256" key="3">
    <source>
        <dbReference type="ARBA" id="ARBA00022553"/>
    </source>
</evidence>
<dbReference type="RefSeq" id="WP_084418651.1">
    <property type="nucleotide sequence ID" value="NZ_BMWP01000003.1"/>
</dbReference>
<evidence type="ECO:0000256" key="4">
    <source>
        <dbReference type="ARBA" id="ARBA00022679"/>
    </source>
</evidence>
<dbReference type="Pfam" id="PF00989">
    <property type="entry name" value="PAS"/>
    <property type="match status" value="1"/>
</dbReference>
<dbReference type="PROSITE" id="PS50113">
    <property type="entry name" value="PAC"/>
    <property type="match status" value="5"/>
</dbReference>
<dbReference type="GO" id="GO:0006355">
    <property type="term" value="P:regulation of DNA-templated transcription"/>
    <property type="evidence" value="ECO:0007669"/>
    <property type="project" value="InterPro"/>
</dbReference>
<feature type="coiled-coil region" evidence="6">
    <location>
        <begin position="1420"/>
        <end position="1447"/>
    </location>
</feature>
<feature type="domain" description="PAC" evidence="8">
    <location>
        <begin position="599"/>
        <end position="651"/>
    </location>
</feature>
<keyword evidence="5" id="KW-0418">Kinase</keyword>
<feature type="domain" description="PAS" evidence="7">
    <location>
        <begin position="398"/>
        <end position="443"/>
    </location>
</feature>
<name>A0A918INL0_9FLAO</name>
<keyword evidence="6" id="KW-0175">Coiled coil</keyword>
<keyword evidence="10" id="KW-1185">Reference proteome</keyword>
<feature type="domain" description="PAS" evidence="7">
    <location>
        <begin position="672"/>
        <end position="724"/>
    </location>
</feature>
<dbReference type="InterPro" id="IPR000014">
    <property type="entry name" value="PAS"/>
</dbReference>
<evidence type="ECO:0000256" key="1">
    <source>
        <dbReference type="ARBA" id="ARBA00000085"/>
    </source>
</evidence>
<keyword evidence="4" id="KW-0808">Transferase</keyword>
<feature type="domain" description="PAS" evidence="7">
    <location>
        <begin position="941"/>
        <end position="1011"/>
    </location>
</feature>
<evidence type="ECO:0000259" key="7">
    <source>
        <dbReference type="PROSITE" id="PS50112"/>
    </source>
</evidence>
<dbReference type="Gene3D" id="2.10.70.100">
    <property type="match status" value="1"/>
</dbReference>
<protein>
    <recommendedName>
        <fullName evidence="2">histidine kinase</fullName>
        <ecNumber evidence="2">2.7.13.3</ecNumber>
    </recommendedName>
</protein>
<dbReference type="NCBIfam" id="TIGR00229">
    <property type="entry name" value="sensory_box"/>
    <property type="match status" value="6"/>
</dbReference>
<reference evidence="9" key="1">
    <citation type="journal article" date="2014" name="Int. J. Syst. Evol. Microbiol.">
        <title>Complete genome sequence of Corynebacterium casei LMG S-19264T (=DSM 44701T), isolated from a smear-ripened cheese.</title>
        <authorList>
            <consortium name="US DOE Joint Genome Institute (JGI-PGF)"/>
            <person name="Walter F."/>
            <person name="Albersmeier A."/>
            <person name="Kalinowski J."/>
            <person name="Ruckert C."/>
        </authorList>
    </citation>
    <scope>NUCLEOTIDE SEQUENCE</scope>
    <source>
        <strain evidence="9">KCTC 12113</strain>
    </source>
</reference>
<dbReference type="SUPFAM" id="SSF55781">
    <property type="entry name" value="GAF domain-like"/>
    <property type="match status" value="2"/>
</dbReference>
<dbReference type="PANTHER" id="PTHR43304">
    <property type="entry name" value="PHYTOCHROME-LIKE PROTEIN CPH1"/>
    <property type="match status" value="1"/>
</dbReference>
<dbReference type="InterPro" id="IPR029016">
    <property type="entry name" value="GAF-like_dom_sf"/>
</dbReference>
<evidence type="ECO:0000256" key="6">
    <source>
        <dbReference type="SAM" id="Coils"/>
    </source>
</evidence>
<feature type="domain" description="PAC" evidence="8">
    <location>
        <begin position="346"/>
        <end position="397"/>
    </location>
</feature>
<organism evidence="9 10">
    <name type="scientific">Arenibacter certesii</name>
    <dbReference type="NCBI Taxonomy" id="228955"/>
    <lineage>
        <taxon>Bacteria</taxon>
        <taxon>Pseudomonadati</taxon>
        <taxon>Bacteroidota</taxon>
        <taxon>Flavobacteriia</taxon>
        <taxon>Flavobacteriales</taxon>
        <taxon>Flavobacteriaceae</taxon>
        <taxon>Arenibacter</taxon>
    </lineage>
</organism>
<feature type="domain" description="PAS" evidence="7">
    <location>
        <begin position="1183"/>
        <end position="1236"/>
    </location>
</feature>
<dbReference type="Pfam" id="PF08447">
    <property type="entry name" value="PAS_3"/>
    <property type="match status" value="5"/>
</dbReference>
<evidence type="ECO:0000256" key="5">
    <source>
        <dbReference type="ARBA" id="ARBA00022777"/>
    </source>
</evidence>
<dbReference type="InterPro" id="IPR013655">
    <property type="entry name" value="PAS_fold_3"/>
</dbReference>
<dbReference type="SMART" id="SM00091">
    <property type="entry name" value="PAS"/>
    <property type="match status" value="6"/>
</dbReference>